<protein>
    <submittedName>
        <fullName evidence="2">Uncharacterized protein</fullName>
    </submittedName>
</protein>
<proteinExistence type="predicted"/>
<sequence length="166" mass="17972">MFLCVFCIPLNRLELLLFRRGRRGEEALVLDVAVAQRPGGKSLQELAHWKGTRGLQRGDGSPTSASSSITVLTLGRRGRSGGGQGPPGGAMDVSGLHPRALVLAVAQAAQGVGQGGLQQLDLVLLQLQLLLQKEYNSRYQVGQHGRDEKKERQRDEESETTLCPPH</sequence>
<dbReference type="EMBL" id="SRLO01000228">
    <property type="protein sequence ID" value="TNN65855.1"/>
    <property type="molecule type" value="Genomic_DNA"/>
</dbReference>
<gene>
    <name evidence="2" type="ORF">EYF80_023855</name>
</gene>
<dbReference type="Proteomes" id="UP000314294">
    <property type="component" value="Unassembled WGS sequence"/>
</dbReference>
<feature type="compositionally biased region" description="Basic and acidic residues" evidence="1">
    <location>
        <begin position="144"/>
        <end position="155"/>
    </location>
</feature>
<keyword evidence="3" id="KW-1185">Reference proteome</keyword>
<feature type="region of interest" description="Disordered" evidence="1">
    <location>
        <begin position="140"/>
        <end position="166"/>
    </location>
</feature>
<reference evidence="2 3" key="1">
    <citation type="submission" date="2019-03" db="EMBL/GenBank/DDBJ databases">
        <title>First draft genome of Liparis tanakae, snailfish: a comprehensive survey of snailfish specific genes.</title>
        <authorList>
            <person name="Kim W."/>
            <person name="Song I."/>
            <person name="Jeong J.-H."/>
            <person name="Kim D."/>
            <person name="Kim S."/>
            <person name="Ryu S."/>
            <person name="Song J.Y."/>
            <person name="Lee S.K."/>
        </authorList>
    </citation>
    <scope>NUCLEOTIDE SEQUENCE [LARGE SCALE GENOMIC DNA]</scope>
    <source>
        <tissue evidence="2">Muscle</tissue>
    </source>
</reference>
<evidence type="ECO:0000313" key="3">
    <source>
        <dbReference type="Proteomes" id="UP000314294"/>
    </source>
</evidence>
<name>A0A4Z2HKM5_9TELE</name>
<comment type="caution">
    <text evidence="2">The sequence shown here is derived from an EMBL/GenBank/DDBJ whole genome shotgun (WGS) entry which is preliminary data.</text>
</comment>
<dbReference type="AlphaFoldDB" id="A0A4Z2HKM5"/>
<evidence type="ECO:0000313" key="2">
    <source>
        <dbReference type="EMBL" id="TNN65855.1"/>
    </source>
</evidence>
<organism evidence="2 3">
    <name type="scientific">Liparis tanakae</name>
    <name type="common">Tanaka's snailfish</name>
    <dbReference type="NCBI Taxonomy" id="230148"/>
    <lineage>
        <taxon>Eukaryota</taxon>
        <taxon>Metazoa</taxon>
        <taxon>Chordata</taxon>
        <taxon>Craniata</taxon>
        <taxon>Vertebrata</taxon>
        <taxon>Euteleostomi</taxon>
        <taxon>Actinopterygii</taxon>
        <taxon>Neopterygii</taxon>
        <taxon>Teleostei</taxon>
        <taxon>Neoteleostei</taxon>
        <taxon>Acanthomorphata</taxon>
        <taxon>Eupercaria</taxon>
        <taxon>Perciformes</taxon>
        <taxon>Cottioidei</taxon>
        <taxon>Cottales</taxon>
        <taxon>Liparidae</taxon>
        <taxon>Liparis</taxon>
    </lineage>
</organism>
<accession>A0A4Z2HKM5</accession>
<evidence type="ECO:0000256" key="1">
    <source>
        <dbReference type="SAM" id="MobiDB-lite"/>
    </source>
</evidence>